<comment type="caution">
    <text evidence="1">The sequence shown here is derived from an EMBL/GenBank/DDBJ whole genome shotgun (WGS) entry which is preliminary data.</text>
</comment>
<accession>A0A9W8CDG4</accession>
<dbReference type="EMBL" id="MU630809">
    <property type="protein sequence ID" value="KAJ1253721.1"/>
    <property type="molecule type" value="Genomic_DNA"/>
</dbReference>
<name>A0A9W8CDG4_9POAL</name>
<evidence type="ECO:0000313" key="1">
    <source>
        <dbReference type="EMBL" id="KAJ1253721.1"/>
    </source>
</evidence>
<proteinExistence type="predicted"/>
<organism evidence="1 2">
    <name type="scientific">Paspalum vaginatum</name>
    <name type="common">seashore paspalum</name>
    <dbReference type="NCBI Taxonomy" id="158149"/>
    <lineage>
        <taxon>Eukaryota</taxon>
        <taxon>Viridiplantae</taxon>
        <taxon>Streptophyta</taxon>
        <taxon>Embryophyta</taxon>
        <taxon>Tracheophyta</taxon>
        <taxon>Spermatophyta</taxon>
        <taxon>Magnoliopsida</taxon>
        <taxon>Liliopsida</taxon>
        <taxon>Poales</taxon>
        <taxon>Poaceae</taxon>
        <taxon>PACMAD clade</taxon>
        <taxon>Panicoideae</taxon>
        <taxon>Andropogonodae</taxon>
        <taxon>Paspaleae</taxon>
        <taxon>Paspalinae</taxon>
        <taxon>Paspalum</taxon>
    </lineage>
</organism>
<dbReference type="AlphaFoldDB" id="A0A9W8CDG4"/>
<sequence>MTTGITSWSNFKMTNSFEDSDIERKRVQAKNINCNKKMRLQLWEYGLLGQWGLCHNHRAAVPLHLPRRTCRTYVSHPTPSMMDGSNVVYMMARAKFLHPKACVLAIGMEKIKRQGVSEFGIADESGSFSS</sequence>
<protein>
    <submittedName>
        <fullName evidence="1">Uncharacterized protein</fullName>
    </submittedName>
</protein>
<dbReference type="Proteomes" id="UP001164776">
    <property type="component" value="Unassembled WGS sequence"/>
</dbReference>
<reference evidence="1 2" key="1">
    <citation type="submission" date="2022-10" db="EMBL/GenBank/DDBJ databases">
        <title>WGS assembly of Paspalum vaginatum 540-79.</title>
        <authorList>
            <person name="Sun G."/>
            <person name="Wase N."/>
            <person name="Shu S."/>
            <person name="Jenkins J."/>
            <person name="Zhou B."/>
            <person name="Torres-Rodriguez J."/>
            <person name="Chen C."/>
            <person name="Sandor L."/>
            <person name="Plott C."/>
            <person name="Yoshinga Y."/>
            <person name="Daum C."/>
            <person name="Qi P."/>
            <person name="Barry K."/>
            <person name="Lipzen A."/>
            <person name="Berry L."/>
            <person name="Pedersen C."/>
            <person name="Gottilla T."/>
            <person name="Foltz A."/>
            <person name="Yu H."/>
            <person name="O'Malley R."/>
            <person name="Zhang C."/>
            <person name="Devos K."/>
            <person name="Sigmon B."/>
            <person name="Yu B."/>
            <person name="Obata T."/>
            <person name="Schmutz J."/>
            <person name="Schnable J."/>
        </authorList>
    </citation>
    <scope>NUCLEOTIDE SEQUENCE [LARGE SCALE GENOMIC DNA]</scope>
    <source>
        <strain evidence="2">cv. 540-79</strain>
    </source>
</reference>
<keyword evidence="2" id="KW-1185">Reference proteome</keyword>
<evidence type="ECO:0000313" key="2">
    <source>
        <dbReference type="Proteomes" id="UP001164776"/>
    </source>
</evidence>
<gene>
    <name evidence="1" type="ORF">BS78_K207100</name>
</gene>